<dbReference type="Proteomes" id="UP001370348">
    <property type="component" value="Chromosome"/>
</dbReference>
<feature type="transmembrane region" description="Helical" evidence="2">
    <location>
        <begin position="211"/>
        <end position="231"/>
    </location>
</feature>
<feature type="compositionally biased region" description="Polar residues" evidence="1">
    <location>
        <begin position="25"/>
        <end position="38"/>
    </location>
</feature>
<feature type="region of interest" description="Disordered" evidence="1">
    <location>
        <begin position="13"/>
        <end position="38"/>
    </location>
</feature>
<proteinExistence type="predicted"/>
<sequence>MLAPADRLSEDNPIAGEAARPASPSIGSSRANRTSASQPNPMLRATWILRVAAICAVAAAALGRIIAPGLRGNASENVVVFWDRAAAISAYAMSCLLISTLLSGIFELVRRHKIGSGPRIATVIGVGIVITTVLPAFQRRLPMALAMIMAISAIGLAITSGLHAIRAAHTRAVGTVLVFFGVAAFARLIGWELAVMAGDHANARLYGWSRGLATGGVVLEGLGQLVAAAWLGTRTRVLGQILSSVAVAAAFLITWGAARGAQPGADVWQAVLHTSLGEAAGAPPSYGLSAIATFLVSASILFALVAVLQRGQVVAITSALALALIGRGAYDAPLRALAAAAAAVWMMLALTDDRAMWRSLLAEREERLRREGAGANGASAADSESGLPAAEEAVEKSGPG</sequence>
<feature type="compositionally biased region" description="Low complexity" evidence="1">
    <location>
        <begin position="376"/>
        <end position="386"/>
    </location>
</feature>
<keyword evidence="4" id="KW-1185">Reference proteome</keyword>
<reference evidence="3 4" key="1">
    <citation type="submission" date="2021-12" db="EMBL/GenBank/DDBJ databases">
        <title>Discovery of the Pendulisporaceae a myxobacterial family with distinct sporulation behavior and unique specialized metabolism.</title>
        <authorList>
            <person name="Garcia R."/>
            <person name="Popoff A."/>
            <person name="Bader C.D."/>
            <person name="Loehr J."/>
            <person name="Walesch S."/>
            <person name="Walt C."/>
            <person name="Boldt J."/>
            <person name="Bunk B."/>
            <person name="Haeckl F.J.F.P.J."/>
            <person name="Gunesch A.P."/>
            <person name="Birkelbach J."/>
            <person name="Nuebel U."/>
            <person name="Pietschmann T."/>
            <person name="Bach T."/>
            <person name="Mueller R."/>
        </authorList>
    </citation>
    <scope>NUCLEOTIDE SEQUENCE [LARGE SCALE GENOMIC DNA]</scope>
    <source>
        <strain evidence="3 4">MSr11954</strain>
    </source>
</reference>
<gene>
    <name evidence="3" type="ORF">LZC94_37945</name>
</gene>
<feature type="transmembrane region" description="Helical" evidence="2">
    <location>
        <begin position="238"/>
        <end position="258"/>
    </location>
</feature>
<feature type="transmembrane region" description="Helical" evidence="2">
    <location>
        <begin position="87"/>
        <end position="108"/>
    </location>
</feature>
<evidence type="ECO:0000256" key="1">
    <source>
        <dbReference type="SAM" id="MobiDB-lite"/>
    </source>
</evidence>
<name>A0ABZ2LUZ9_9BACT</name>
<feature type="transmembrane region" description="Helical" evidence="2">
    <location>
        <begin position="172"/>
        <end position="191"/>
    </location>
</feature>
<feature type="transmembrane region" description="Helical" evidence="2">
    <location>
        <begin position="120"/>
        <end position="137"/>
    </location>
</feature>
<keyword evidence="2" id="KW-0812">Transmembrane</keyword>
<keyword evidence="2" id="KW-1133">Transmembrane helix</keyword>
<feature type="transmembrane region" description="Helical" evidence="2">
    <location>
        <begin position="286"/>
        <end position="306"/>
    </location>
</feature>
<feature type="transmembrane region" description="Helical" evidence="2">
    <location>
        <begin position="313"/>
        <end position="330"/>
    </location>
</feature>
<keyword evidence="2" id="KW-0472">Membrane</keyword>
<feature type="region of interest" description="Disordered" evidence="1">
    <location>
        <begin position="371"/>
        <end position="400"/>
    </location>
</feature>
<feature type="transmembrane region" description="Helical" evidence="2">
    <location>
        <begin position="336"/>
        <end position="351"/>
    </location>
</feature>
<accession>A0ABZ2LUZ9</accession>
<evidence type="ECO:0000313" key="3">
    <source>
        <dbReference type="EMBL" id="WXB13606.1"/>
    </source>
</evidence>
<feature type="transmembrane region" description="Helical" evidence="2">
    <location>
        <begin position="47"/>
        <end position="67"/>
    </location>
</feature>
<dbReference type="EMBL" id="CP089984">
    <property type="protein sequence ID" value="WXB13606.1"/>
    <property type="molecule type" value="Genomic_DNA"/>
</dbReference>
<evidence type="ECO:0000256" key="2">
    <source>
        <dbReference type="SAM" id="Phobius"/>
    </source>
</evidence>
<feature type="transmembrane region" description="Helical" evidence="2">
    <location>
        <begin position="143"/>
        <end position="165"/>
    </location>
</feature>
<evidence type="ECO:0000313" key="4">
    <source>
        <dbReference type="Proteomes" id="UP001370348"/>
    </source>
</evidence>
<protein>
    <submittedName>
        <fullName evidence="3">Uncharacterized protein</fullName>
    </submittedName>
</protein>
<organism evidence="3 4">
    <name type="scientific">Pendulispora albinea</name>
    <dbReference type="NCBI Taxonomy" id="2741071"/>
    <lineage>
        <taxon>Bacteria</taxon>
        <taxon>Pseudomonadati</taxon>
        <taxon>Myxococcota</taxon>
        <taxon>Myxococcia</taxon>
        <taxon>Myxococcales</taxon>
        <taxon>Sorangiineae</taxon>
        <taxon>Pendulisporaceae</taxon>
        <taxon>Pendulispora</taxon>
    </lineage>
</organism>
<dbReference type="RefSeq" id="WP_394823219.1">
    <property type="nucleotide sequence ID" value="NZ_CP089984.1"/>
</dbReference>